<evidence type="ECO:0000259" key="13">
    <source>
        <dbReference type="Pfam" id="PF21133"/>
    </source>
</evidence>
<comment type="subunit">
    <text evidence="10">Homodimer.</text>
</comment>
<keyword evidence="7 10" id="KW-0067">ATP-binding</keyword>
<feature type="binding site" evidence="10">
    <location>
        <position position="140"/>
    </location>
    <ligand>
        <name>CTP</name>
        <dbReference type="ChEBI" id="CHEBI:37563"/>
    </ligand>
</feature>
<comment type="similarity">
    <text evidence="10">Belongs to the tRNA nucleotidyltransferase/poly(A) polymerase family. Archaeal CCA-adding enzyme subfamily.</text>
</comment>
<evidence type="ECO:0000256" key="8">
    <source>
        <dbReference type="ARBA" id="ARBA00022842"/>
    </source>
</evidence>
<dbReference type="GO" id="GO:0000287">
    <property type="term" value="F:magnesium ion binding"/>
    <property type="evidence" value="ECO:0007669"/>
    <property type="project" value="UniProtKB-UniRule"/>
</dbReference>
<keyword evidence="2 10" id="KW-0819">tRNA processing</keyword>
<dbReference type="CDD" id="cd05400">
    <property type="entry name" value="NT_2-5OAS_ClassI-CCAase"/>
    <property type="match status" value="1"/>
</dbReference>
<dbReference type="InterPro" id="IPR006116">
    <property type="entry name" value="NT_2-5OAS_ClassI-CCAase"/>
</dbReference>
<name>A0A8T4L6M4_9ARCH</name>
<dbReference type="SUPFAM" id="SSF81631">
    <property type="entry name" value="PAP/OAS1 substrate-binding domain"/>
    <property type="match status" value="1"/>
</dbReference>
<dbReference type="PANTHER" id="PTHR39643:SF1">
    <property type="entry name" value="CCA-ADDING ENZYME"/>
    <property type="match status" value="1"/>
</dbReference>
<dbReference type="Gene3D" id="3.30.70.590">
    <property type="entry name" value="Poly(A) polymerase predicted RNA binding domain"/>
    <property type="match status" value="1"/>
</dbReference>
<dbReference type="Gene3D" id="1.10.1410.30">
    <property type="entry name" value="CCA tRNA nucleotidyltransferase, domain 2"/>
    <property type="match status" value="1"/>
</dbReference>
<evidence type="ECO:0000256" key="9">
    <source>
        <dbReference type="ARBA" id="ARBA00022884"/>
    </source>
</evidence>
<feature type="binding site" evidence="10">
    <location>
        <position position="55"/>
    </location>
    <ligand>
        <name>ATP</name>
        <dbReference type="ChEBI" id="CHEBI:30616"/>
    </ligand>
</feature>
<dbReference type="InterPro" id="IPR015329">
    <property type="entry name" value="tRNA_NucTransf2"/>
</dbReference>
<dbReference type="Pfam" id="PF09249">
    <property type="entry name" value="tRNA_NucTransf2"/>
    <property type="match status" value="1"/>
</dbReference>
<comment type="function">
    <text evidence="10">Catalyzes the addition and repair of the essential 3'-terminal CCA sequence in tRNAs without using a nucleic acid template. Adds these three nucleotides in the order of C, C, and A to the tRNA nucleotide-73, using CTP and ATP as substrates and producing inorganic pyrophosphate. tRNA 3'-terminal CCA addition is required both for tRNA processing and repair. Also involved in tRNA surveillance by mediating tandem CCA addition to generate a CCACCA at the 3' terminus of unstable tRNAs. While stable tRNAs receive only 3'-terminal CCA, unstable tRNAs are marked with CCACCA and rapidly degraded.</text>
</comment>
<evidence type="ECO:0000256" key="7">
    <source>
        <dbReference type="ARBA" id="ARBA00022840"/>
    </source>
</evidence>
<feature type="binding site" evidence="10">
    <location>
        <position position="169"/>
    </location>
    <ligand>
        <name>ATP</name>
        <dbReference type="ChEBI" id="CHEBI:30616"/>
    </ligand>
</feature>
<dbReference type="InterPro" id="IPR002934">
    <property type="entry name" value="Polymerase_NTP_transf_dom"/>
</dbReference>
<comment type="catalytic activity">
    <reaction evidence="10">
        <text>a tRNA with a 3' CCA end + 2 CTP + ATP = a tRNA with a 3' CCACCA end + 3 diphosphate</text>
        <dbReference type="Rhea" id="RHEA:76235"/>
        <dbReference type="Rhea" id="RHEA-COMP:10468"/>
        <dbReference type="Rhea" id="RHEA-COMP:18655"/>
        <dbReference type="ChEBI" id="CHEBI:30616"/>
        <dbReference type="ChEBI" id="CHEBI:33019"/>
        <dbReference type="ChEBI" id="CHEBI:37563"/>
        <dbReference type="ChEBI" id="CHEBI:83071"/>
        <dbReference type="ChEBI" id="CHEBI:195187"/>
    </reaction>
</comment>
<dbReference type="GO" id="GO:0042245">
    <property type="term" value="P:RNA repair"/>
    <property type="evidence" value="ECO:0007669"/>
    <property type="project" value="UniProtKB-KW"/>
</dbReference>
<dbReference type="InterPro" id="IPR048833">
    <property type="entry name" value="CAA_C"/>
</dbReference>
<evidence type="ECO:0000313" key="14">
    <source>
        <dbReference type="EMBL" id="MBS3062541.1"/>
    </source>
</evidence>
<proteinExistence type="inferred from homology"/>
<dbReference type="Proteomes" id="UP000678237">
    <property type="component" value="Unassembled WGS sequence"/>
</dbReference>
<evidence type="ECO:0000313" key="15">
    <source>
        <dbReference type="Proteomes" id="UP000678237"/>
    </source>
</evidence>
<sequence length="462" mass="52930">MAMNLATLKKAVLKKVKPSAEEVAAERRMAHALMEEIRGLEGSHVEVMLCGSLARETHLKGDRDLDLFVLFPESVPRERFVEEGLRIGKTIFRGHPWEEAYSEHPYIRGEIRGFEVEVVPGYKVKSAEKIQSAVDRSPFHQRYLEKRLTGRLRDEVRLVRQFLKGIKCYGAELRYASVPGYVTELLVLKYGSFEATVKAMAAWRKGEVIDLENHRPAEDARKKFDAPFIVVDPVDRERNVAAALSLNQFTRMIAAARAFTQKPRLSFFFGKKEKTWPLAKVKAMLQKTELAGVETGYPKAVSDVVWGQLRRFGKKLANELGELDFKVLRHDEWTDEKKRMCCLYELEAATLQKAMTRTGPPVTDQANSAAFLAKHQKPLSGPRIEEGRWVVEVERKHTQAKTALKELLQKTKASEREGLRQALAKKTRVLDEKALVEWYTKDKEFAEFLTEFLKGEEDFLDY</sequence>
<organism evidence="14 15">
    <name type="scientific">Candidatus Iainarchaeum sp</name>
    <dbReference type="NCBI Taxonomy" id="3101447"/>
    <lineage>
        <taxon>Archaea</taxon>
        <taxon>Candidatus Iainarchaeota</taxon>
        <taxon>Candidatus Iainarchaeia</taxon>
        <taxon>Candidatus Iainarchaeales</taxon>
        <taxon>Candidatus Iainarchaeaceae</taxon>
        <taxon>Candidatus Iainarchaeum</taxon>
    </lineage>
</organism>
<evidence type="ECO:0000256" key="10">
    <source>
        <dbReference type="HAMAP-Rule" id="MF_01264"/>
    </source>
</evidence>
<dbReference type="EC" id="2.7.7.72" evidence="10"/>
<comment type="miscellaneous">
    <text evidence="10">A single active site specifically recognizes both ATP and CTP and is responsible for their addition.</text>
</comment>
<evidence type="ECO:0000256" key="5">
    <source>
        <dbReference type="ARBA" id="ARBA00022741"/>
    </source>
</evidence>
<accession>A0A8T4L6M4</accession>
<feature type="binding site" evidence="10">
    <location>
        <position position="52"/>
    </location>
    <ligand>
        <name>ATP</name>
        <dbReference type="ChEBI" id="CHEBI:30616"/>
    </ligand>
</feature>
<evidence type="ECO:0000256" key="6">
    <source>
        <dbReference type="ARBA" id="ARBA00022800"/>
    </source>
</evidence>
<dbReference type="InterPro" id="IPR008229">
    <property type="entry name" value="CCA-adding_arc"/>
</dbReference>
<dbReference type="PIRSF" id="PIRSF005335">
    <property type="entry name" value="CCA_arch"/>
    <property type="match status" value="1"/>
</dbReference>
<protein>
    <recommendedName>
        <fullName evidence="10">CCA-adding enzyme</fullName>
        <ecNumber evidence="10">2.7.7.72</ecNumber>
    </recommendedName>
    <alternativeName>
        <fullName evidence="10">CCA tRNA nucleotidyltransferase</fullName>
    </alternativeName>
    <alternativeName>
        <fullName evidence="10">tRNA CCA-pyrophosphorylase</fullName>
    </alternativeName>
    <alternativeName>
        <fullName evidence="10">tRNA adenylyl-/cytidylyl- transferase</fullName>
    </alternativeName>
    <alternativeName>
        <fullName evidence="10">tRNA nucleotidyltransferase</fullName>
    </alternativeName>
    <alternativeName>
        <fullName evidence="10">tRNA-NT</fullName>
    </alternativeName>
</protein>
<dbReference type="SUPFAM" id="SSF81301">
    <property type="entry name" value="Nucleotidyltransferase"/>
    <property type="match status" value="1"/>
</dbReference>
<dbReference type="Pfam" id="PF01909">
    <property type="entry name" value="NTP_transf_2"/>
    <property type="match status" value="1"/>
</dbReference>
<dbReference type="GO" id="GO:0000049">
    <property type="term" value="F:tRNA binding"/>
    <property type="evidence" value="ECO:0007669"/>
    <property type="project" value="UniProtKB-UniRule"/>
</dbReference>
<keyword evidence="8 10" id="KW-0460">Magnesium</keyword>
<dbReference type="InterPro" id="IPR011068">
    <property type="entry name" value="NuclTrfase_I-like_C"/>
</dbReference>
<dbReference type="InterPro" id="IPR043519">
    <property type="entry name" value="NT_sf"/>
</dbReference>
<feature type="domain" description="CCA-adding enzyme C-terminal" evidence="13">
    <location>
        <begin position="296"/>
        <end position="430"/>
    </location>
</feature>
<feature type="binding site" evidence="10">
    <location>
        <position position="66"/>
    </location>
    <ligand>
        <name>Mg(2+)</name>
        <dbReference type="ChEBI" id="CHEBI:18420"/>
    </ligand>
</feature>
<comment type="cofactor">
    <cofactor evidence="10">
        <name>Mg(2+)</name>
        <dbReference type="ChEBI" id="CHEBI:18420"/>
    </cofactor>
</comment>
<feature type="binding site" evidence="10">
    <location>
        <position position="140"/>
    </location>
    <ligand>
        <name>ATP</name>
        <dbReference type="ChEBI" id="CHEBI:30616"/>
    </ligand>
</feature>
<comment type="caution">
    <text evidence="14">The sequence shown here is derived from an EMBL/GenBank/DDBJ whole genome shotgun (WGS) entry which is preliminary data.</text>
</comment>
<dbReference type="NCBIfam" id="TIGR03671">
    <property type="entry name" value="cca_archaeal"/>
    <property type="match status" value="1"/>
</dbReference>
<feature type="binding site" evidence="10">
    <location>
        <position position="52"/>
    </location>
    <ligand>
        <name>CTP</name>
        <dbReference type="ChEBI" id="CHEBI:37563"/>
    </ligand>
</feature>
<feature type="binding site" evidence="10">
    <location>
        <position position="64"/>
    </location>
    <ligand>
        <name>Mg(2+)</name>
        <dbReference type="ChEBI" id="CHEBI:18420"/>
    </ligand>
</feature>
<dbReference type="EMBL" id="JAGVWE010000002">
    <property type="protein sequence ID" value="MBS3062541.1"/>
    <property type="molecule type" value="Genomic_DNA"/>
</dbReference>
<dbReference type="Gene3D" id="3.30.70.1550">
    <property type="entry name" value="Archaeal tRNA CCA-adding enzyme catalytic domain"/>
    <property type="match status" value="1"/>
</dbReference>
<dbReference type="PANTHER" id="PTHR39643">
    <property type="entry name" value="CCA-ADDING ENZYME"/>
    <property type="match status" value="1"/>
</dbReference>
<feature type="domain" description="Polymerase nucleotidyl transferase" evidence="11">
    <location>
        <begin position="41"/>
        <end position="139"/>
    </location>
</feature>
<evidence type="ECO:0000256" key="2">
    <source>
        <dbReference type="ARBA" id="ARBA00022694"/>
    </source>
</evidence>
<dbReference type="GO" id="GO:0001680">
    <property type="term" value="P:tRNA 3'-terminal CCA addition"/>
    <property type="evidence" value="ECO:0007669"/>
    <property type="project" value="UniProtKB-UniRule"/>
</dbReference>
<dbReference type="GO" id="GO:0004810">
    <property type="term" value="F:CCA tRNA nucleotidyltransferase activity"/>
    <property type="evidence" value="ECO:0007669"/>
    <property type="project" value="UniProtKB-UniRule"/>
</dbReference>
<keyword evidence="5 10" id="KW-0547">Nucleotide-binding</keyword>
<evidence type="ECO:0000256" key="1">
    <source>
        <dbReference type="ARBA" id="ARBA00022679"/>
    </source>
</evidence>
<reference evidence="14" key="2">
    <citation type="submission" date="2021-05" db="EMBL/GenBank/DDBJ databases">
        <title>Protein family content uncovers lineage relationships and bacterial pathway maintenance mechanisms in DPANN archaea.</title>
        <authorList>
            <person name="Castelle C.J."/>
            <person name="Meheust R."/>
            <person name="Jaffe A.L."/>
            <person name="Seitz K."/>
            <person name="Gong X."/>
            <person name="Baker B.J."/>
            <person name="Banfield J.F."/>
        </authorList>
    </citation>
    <scope>NUCLEOTIDE SEQUENCE</scope>
    <source>
        <strain evidence="14">RIFCSPLOWO2_01_FULL_58_19</strain>
    </source>
</reference>
<evidence type="ECO:0000256" key="4">
    <source>
        <dbReference type="ARBA" id="ARBA00022723"/>
    </source>
</evidence>
<keyword evidence="3 10" id="KW-0548">Nucleotidyltransferase</keyword>
<evidence type="ECO:0000259" key="12">
    <source>
        <dbReference type="Pfam" id="PF09249"/>
    </source>
</evidence>
<feature type="binding site" evidence="10">
    <location>
        <position position="169"/>
    </location>
    <ligand>
        <name>CTP</name>
        <dbReference type="ChEBI" id="CHEBI:37563"/>
    </ligand>
</feature>
<comment type="caution">
    <text evidence="10">Lacks conserved residue(s) required for the propagation of feature annotation.</text>
</comment>
<keyword evidence="6 10" id="KW-0692">RNA repair</keyword>
<keyword evidence="1 10" id="KW-0808">Transferase</keyword>
<gene>
    <name evidence="10 14" type="primary">cca</name>
    <name evidence="14" type="ORF">J4203_01585</name>
</gene>
<dbReference type="InterPro" id="IPR042090">
    <property type="entry name" value="CCA_tRNA_nucleotrans_2"/>
</dbReference>
<dbReference type="GO" id="GO:0005524">
    <property type="term" value="F:ATP binding"/>
    <property type="evidence" value="ECO:0007669"/>
    <property type="project" value="UniProtKB-UniRule"/>
</dbReference>
<dbReference type="Pfam" id="PF21133">
    <property type="entry name" value="CAA_C"/>
    <property type="match status" value="1"/>
</dbReference>
<dbReference type="Gene3D" id="3.30.460.10">
    <property type="entry name" value="Beta Polymerase, domain 2"/>
    <property type="match status" value="1"/>
</dbReference>
<comment type="catalytic activity">
    <reaction evidence="10">
        <text>a tRNA precursor + 2 CTP + ATP = a tRNA with a 3' CCA end + 3 diphosphate</text>
        <dbReference type="Rhea" id="RHEA:14433"/>
        <dbReference type="Rhea" id="RHEA-COMP:10465"/>
        <dbReference type="Rhea" id="RHEA-COMP:10468"/>
        <dbReference type="ChEBI" id="CHEBI:30616"/>
        <dbReference type="ChEBI" id="CHEBI:33019"/>
        <dbReference type="ChEBI" id="CHEBI:37563"/>
        <dbReference type="ChEBI" id="CHEBI:74896"/>
        <dbReference type="ChEBI" id="CHEBI:83071"/>
        <dbReference type="EC" id="2.7.7.72"/>
    </reaction>
</comment>
<keyword evidence="4 10" id="KW-0479">Metal-binding</keyword>
<reference evidence="14" key="1">
    <citation type="submission" date="2021-03" db="EMBL/GenBank/DDBJ databases">
        <authorList>
            <person name="Jaffe A."/>
        </authorList>
    </citation>
    <scope>NUCLEOTIDE SEQUENCE</scope>
    <source>
        <strain evidence="14">RIFCSPLOWO2_01_FULL_58_19</strain>
    </source>
</reference>
<feature type="binding site" evidence="10">
    <location>
        <position position="55"/>
    </location>
    <ligand>
        <name>CTP</name>
        <dbReference type="ChEBI" id="CHEBI:37563"/>
    </ligand>
</feature>
<feature type="binding site" evidence="10">
    <location>
        <position position="117"/>
    </location>
    <ligand>
        <name>Mg(2+)</name>
        <dbReference type="ChEBI" id="CHEBI:18420"/>
    </ligand>
</feature>
<keyword evidence="9 10" id="KW-0694">RNA-binding</keyword>
<feature type="domain" description="tRNA nucleotidyltransferase substrate binding" evidence="12">
    <location>
        <begin position="154"/>
        <end position="269"/>
    </location>
</feature>
<dbReference type="AlphaFoldDB" id="A0A8T4L6M4"/>
<evidence type="ECO:0000256" key="3">
    <source>
        <dbReference type="ARBA" id="ARBA00022695"/>
    </source>
</evidence>
<evidence type="ECO:0000259" key="11">
    <source>
        <dbReference type="Pfam" id="PF01909"/>
    </source>
</evidence>
<dbReference type="SUPFAM" id="SSF55003">
    <property type="entry name" value="PAP/Archaeal CCA-adding enzyme, C-terminal domain"/>
    <property type="match status" value="1"/>
</dbReference>
<dbReference type="HAMAP" id="MF_01264">
    <property type="entry name" value="CCA_arch"/>
    <property type="match status" value="1"/>
</dbReference>